<evidence type="ECO:0000256" key="3">
    <source>
        <dbReference type="ARBA" id="ARBA00022793"/>
    </source>
</evidence>
<dbReference type="Pfam" id="PF02666">
    <property type="entry name" value="PS_Dcarbxylase"/>
    <property type="match status" value="1"/>
</dbReference>
<evidence type="ECO:0000256" key="11">
    <source>
        <dbReference type="SAM" id="Phobius"/>
    </source>
</evidence>
<keyword evidence="3" id="KW-0210">Decarboxylase</keyword>
<organism evidence="12">
    <name type="scientific">uncultured Phycisphaerae bacterium</name>
    <dbReference type="NCBI Taxonomy" id="904963"/>
    <lineage>
        <taxon>Bacteria</taxon>
        <taxon>Pseudomonadati</taxon>
        <taxon>Planctomycetota</taxon>
        <taxon>Phycisphaerae</taxon>
        <taxon>environmental samples</taxon>
    </lineage>
</organism>
<keyword evidence="4" id="KW-0443">Lipid metabolism</keyword>
<dbReference type="EC" id="4.1.1.65" evidence="12"/>
<gene>
    <name evidence="12" type="ORF">AVDCRST_MAG64-1052</name>
</gene>
<dbReference type="GO" id="GO:0008654">
    <property type="term" value="P:phospholipid biosynthetic process"/>
    <property type="evidence" value="ECO:0007669"/>
    <property type="project" value="UniProtKB-KW"/>
</dbReference>
<name>A0A6J4NHD3_9BACT</name>
<protein>
    <submittedName>
        <fullName evidence="12">Phosphatidylserine decarboxylase</fullName>
        <ecNumber evidence="12">4.1.1.65</ecNumber>
    </submittedName>
</protein>
<sequence>MLRFTRHGFREMLIGAVAFVLVASALGWYGWWWLALIFVPVLAFLFAFFRDPERPVTAEQHVMVSPADGKVSDVTRVEHDEHLGGPAVRIGIFLSVFNVHVNRSPCDGRVLSISYKKGKFINALRHDDASTQNESNTVVLGEPTTGKPIAVVKQIVGLIARRIIFTAEKGEDVKRGQRIGMIKFGSRTELSIPMWLDPQVKVEVGQTVRGAADVVATLGQPIHTQARRVDSEEFEPLVHRETPA</sequence>
<keyword evidence="11" id="KW-0812">Transmembrane</keyword>
<keyword evidence="5 11" id="KW-0472">Membrane</keyword>
<keyword evidence="9" id="KW-1208">Phospholipid metabolism</keyword>
<evidence type="ECO:0000256" key="2">
    <source>
        <dbReference type="ARBA" id="ARBA00022516"/>
    </source>
</evidence>
<dbReference type="GO" id="GO:0004609">
    <property type="term" value="F:phosphatidylserine decarboxylase activity"/>
    <property type="evidence" value="ECO:0007669"/>
    <property type="project" value="UniProtKB-EC"/>
</dbReference>
<reference evidence="12" key="1">
    <citation type="submission" date="2020-02" db="EMBL/GenBank/DDBJ databases">
        <authorList>
            <person name="Meier V. D."/>
        </authorList>
    </citation>
    <scope>NUCLEOTIDE SEQUENCE</scope>
    <source>
        <strain evidence="12">AVDCRST_MAG64</strain>
    </source>
</reference>
<keyword evidence="2" id="KW-0444">Lipid biosynthesis</keyword>
<evidence type="ECO:0000256" key="10">
    <source>
        <dbReference type="ARBA" id="ARBA00023317"/>
    </source>
</evidence>
<keyword evidence="11" id="KW-1133">Transmembrane helix</keyword>
<evidence type="ECO:0000256" key="6">
    <source>
        <dbReference type="ARBA" id="ARBA00023145"/>
    </source>
</evidence>
<evidence type="ECO:0000256" key="4">
    <source>
        <dbReference type="ARBA" id="ARBA00023098"/>
    </source>
</evidence>
<dbReference type="NCBIfam" id="NF003678">
    <property type="entry name" value="PRK05305.1-2"/>
    <property type="match status" value="1"/>
</dbReference>
<keyword evidence="10" id="KW-0670">Pyruvate</keyword>
<dbReference type="EMBL" id="CADCUQ010000245">
    <property type="protein sequence ID" value="CAA9388154.1"/>
    <property type="molecule type" value="Genomic_DNA"/>
</dbReference>
<evidence type="ECO:0000256" key="7">
    <source>
        <dbReference type="ARBA" id="ARBA00023209"/>
    </source>
</evidence>
<keyword evidence="8 12" id="KW-0456">Lyase</keyword>
<accession>A0A6J4NHD3</accession>
<evidence type="ECO:0000256" key="5">
    <source>
        <dbReference type="ARBA" id="ARBA00023136"/>
    </source>
</evidence>
<evidence type="ECO:0000256" key="8">
    <source>
        <dbReference type="ARBA" id="ARBA00023239"/>
    </source>
</evidence>
<evidence type="ECO:0000313" key="12">
    <source>
        <dbReference type="EMBL" id="CAA9388154.1"/>
    </source>
</evidence>
<proteinExistence type="predicted"/>
<keyword evidence="7" id="KW-0594">Phospholipid biosynthesis</keyword>
<dbReference type="InterPro" id="IPR003817">
    <property type="entry name" value="PS_Dcarbxylase"/>
</dbReference>
<feature type="transmembrane region" description="Helical" evidence="11">
    <location>
        <begin position="7"/>
        <end position="25"/>
    </location>
</feature>
<keyword evidence="1" id="KW-1003">Cell membrane</keyword>
<evidence type="ECO:0000256" key="9">
    <source>
        <dbReference type="ARBA" id="ARBA00023264"/>
    </source>
</evidence>
<dbReference type="PANTHER" id="PTHR35809">
    <property type="entry name" value="ARCHAETIDYLSERINE DECARBOXYLASE PROENZYME-RELATED"/>
    <property type="match status" value="1"/>
</dbReference>
<dbReference type="PANTHER" id="PTHR35809:SF1">
    <property type="entry name" value="ARCHAETIDYLSERINE DECARBOXYLASE PROENZYME-RELATED"/>
    <property type="match status" value="1"/>
</dbReference>
<dbReference type="InterPro" id="IPR033175">
    <property type="entry name" value="PSD-A"/>
</dbReference>
<keyword evidence="6" id="KW-0865">Zymogen</keyword>
<dbReference type="AlphaFoldDB" id="A0A6J4NHD3"/>
<evidence type="ECO:0000256" key="1">
    <source>
        <dbReference type="ARBA" id="ARBA00022475"/>
    </source>
</evidence>